<feature type="transmembrane region" description="Helical" evidence="1">
    <location>
        <begin position="7"/>
        <end position="27"/>
    </location>
</feature>
<protein>
    <submittedName>
        <fullName evidence="2">DUF3106 domain-containing protein</fullName>
    </submittedName>
</protein>
<dbReference type="EMBL" id="JAACJS010000002">
    <property type="protein sequence ID" value="NCI48761.1"/>
    <property type="molecule type" value="Genomic_DNA"/>
</dbReference>
<keyword evidence="1" id="KW-0812">Transmembrane</keyword>
<keyword evidence="1" id="KW-1133">Transmembrane helix</keyword>
<organism evidence="2 3">
    <name type="scientific">Sediminibacterium roseum</name>
    <dbReference type="NCBI Taxonomy" id="1978412"/>
    <lineage>
        <taxon>Bacteria</taxon>
        <taxon>Pseudomonadati</taxon>
        <taxon>Bacteroidota</taxon>
        <taxon>Chitinophagia</taxon>
        <taxon>Chitinophagales</taxon>
        <taxon>Chitinophagaceae</taxon>
        <taxon>Sediminibacterium</taxon>
    </lineage>
</organism>
<feature type="transmembrane region" description="Helical" evidence="1">
    <location>
        <begin position="33"/>
        <end position="54"/>
    </location>
</feature>
<name>A0ABW9ZNV2_9BACT</name>
<proteinExistence type="predicted"/>
<reference evidence="2 3" key="1">
    <citation type="submission" date="2020-01" db="EMBL/GenBank/DDBJ databases">
        <title>Genome analysis.</title>
        <authorList>
            <person name="Wu S."/>
            <person name="Wang G."/>
        </authorList>
    </citation>
    <scope>NUCLEOTIDE SEQUENCE [LARGE SCALE GENOMIC DNA]</scope>
    <source>
        <strain evidence="2 3">SYL130</strain>
    </source>
</reference>
<evidence type="ECO:0000313" key="3">
    <source>
        <dbReference type="Proteomes" id="UP000753802"/>
    </source>
</evidence>
<evidence type="ECO:0000313" key="2">
    <source>
        <dbReference type="EMBL" id="NCI48761.1"/>
    </source>
</evidence>
<dbReference type="Proteomes" id="UP000753802">
    <property type="component" value="Unassembled WGS sequence"/>
</dbReference>
<keyword evidence="1" id="KW-0472">Membrane</keyword>
<accession>A0ABW9ZNV2</accession>
<keyword evidence="3" id="KW-1185">Reference proteome</keyword>
<evidence type="ECO:0000256" key="1">
    <source>
        <dbReference type="SAM" id="Phobius"/>
    </source>
</evidence>
<sequence>MKFWIKKIIGFILCFLLIAALLSWIVMSLWNCVLVAVLGVSVISFWQAAGILLLSKILFGGFHKSGHWGRKREWREKWAEKMKNMSPEEREKIKQEWRNRCNMWGKKES</sequence>
<gene>
    <name evidence="2" type="ORF">GWC95_02430</name>
</gene>
<comment type="caution">
    <text evidence="2">The sequence shown here is derived from an EMBL/GenBank/DDBJ whole genome shotgun (WGS) entry which is preliminary data.</text>
</comment>
<dbReference type="RefSeq" id="WP_161817073.1">
    <property type="nucleotide sequence ID" value="NZ_JAACJS010000002.1"/>
</dbReference>